<sequence length="100" mass="11659">MINPEVYPVLIALVWLGRPAVPPYPGRFILSIRCLDTPLAKFIQRCQNPSRIDRERQRLQHEVIELTATIDQVQKDKLLRPFGAEVGIRHRHRETKVIEP</sequence>
<dbReference type="Proteomes" id="UP000054495">
    <property type="component" value="Unassembled WGS sequence"/>
</dbReference>
<dbReference type="EMBL" id="KE125319">
    <property type="protein sequence ID" value="EPB69248.1"/>
    <property type="molecule type" value="Genomic_DNA"/>
</dbReference>
<dbReference type="AlphaFoldDB" id="A0A0D6LDB1"/>
<evidence type="ECO:0000313" key="2">
    <source>
        <dbReference type="Proteomes" id="UP000054495"/>
    </source>
</evidence>
<proteinExistence type="predicted"/>
<organism evidence="1 2">
    <name type="scientific">Ancylostoma ceylanicum</name>
    <dbReference type="NCBI Taxonomy" id="53326"/>
    <lineage>
        <taxon>Eukaryota</taxon>
        <taxon>Metazoa</taxon>
        <taxon>Ecdysozoa</taxon>
        <taxon>Nematoda</taxon>
        <taxon>Chromadorea</taxon>
        <taxon>Rhabditida</taxon>
        <taxon>Rhabditina</taxon>
        <taxon>Rhabditomorpha</taxon>
        <taxon>Strongyloidea</taxon>
        <taxon>Ancylostomatidae</taxon>
        <taxon>Ancylostomatinae</taxon>
        <taxon>Ancylostoma</taxon>
    </lineage>
</organism>
<name>A0A0D6LDB1_9BILA</name>
<keyword evidence="2" id="KW-1185">Reference proteome</keyword>
<evidence type="ECO:0000313" key="1">
    <source>
        <dbReference type="EMBL" id="EPB69248.1"/>
    </source>
</evidence>
<accession>A0A0D6LDB1</accession>
<gene>
    <name evidence="1" type="ORF">ANCCEY_11662</name>
</gene>
<reference evidence="1 2" key="1">
    <citation type="submission" date="2013-05" db="EMBL/GenBank/DDBJ databases">
        <title>Draft genome of the parasitic nematode Anyclostoma ceylanicum.</title>
        <authorList>
            <person name="Mitreva M."/>
        </authorList>
    </citation>
    <scope>NUCLEOTIDE SEQUENCE [LARGE SCALE GENOMIC DNA]</scope>
</reference>
<protein>
    <submittedName>
        <fullName evidence="1">Uncharacterized protein</fullName>
    </submittedName>
</protein>